<dbReference type="Pfam" id="PF11737">
    <property type="entry name" value="DUF3300"/>
    <property type="match status" value="1"/>
</dbReference>
<sequence>MLAPIALYPDSLVAQILMAATYPLEVIEADRWIRDPNHAALKGEPLADLGYCKTMMSTRLARLA</sequence>
<proteinExistence type="predicted"/>
<dbReference type="EMBL" id="MTHB01000115">
    <property type="protein sequence ID" value="OXC76791.1"/>
    <property type="molecule type" value="Genomic_DNA"/>
</dbReference>
<dbReference type="RefSeq" id="WP_089162104.1">
    <property type="nucleotide sequence ID" value="NZ_MTHB01000115.1"/>
</dbReference>
<dbReference type="AlphaFoldDB" id="A0A226X016"/>
<reference evidence="2" key="1">
    <citation type="submission" date="2017-01" db="EMBL/GenBank/DDBJ databases">
        <title>Genome Analysis of Deinococcus marmoris KOPRI26562.</title>
        <authorList>
            <person name="Kim J.H."/>
            <person name="Oh H.-M."/>
        </authorList>
    </citation>
    <scope>NUCLEOTIDE SEQUENCE [LARGE SCALE GENOMIC DNA]</scope>
    <source>
        <strain evidence="2">PAMC 26633</strain>
    </source>
</reference>
<name>A0A226X016_CABSO</name>
<dbReference type="InterPro" id="IPR021728">
    <property type="entry name" value="DUF3300"/>
</dbReference>
<protein>
    <submittedName>
        <fullName evidence="1">Putative membrane protein</fullName>
    </submittedName>
</protein>
<gene>
    <name evidence="1" type="ORF">BSU04_20085</name>
</gene>
<dbReference type="OrthoDB" id="197257at2"/>
<dbReference type="PANTHER" id="PTHR40269:SF1">
    <property type="entry name" value="OUTER MEMBRANE PROTEIN"/>
    <property type="match status" value="1"/>
</dbReference>
<organism evidence="1 2">
    <name type="scientific">Caballeronia sordidicola</name>
    <name type="common">Burkholderia sordidicola</name>
    <dbReference type="NCBI Taxonomy" id="196367"/>
    <lineage>
        <taxon>Bacteria</taxon>
        <taxon>Pseudomonadati</taxon>
        <taxon>Pseudomonadota</taxon>
        <taxon>Betaproteobacteria</taxon>
        <taxon>Burkholderiales</taxon>
        <taxon>Burkholderiaceae</taxon>
        <taxon>Caballeronia</taxon>
    </lineage>
</organism>
<dbReference type="PANTHER" id="PTHR40269">
    <property type="entry name" value="OUTER MEMBRANE PROTEIN-RELATED"/>
    <property type="match status" value="1"/>
</dbReference>
<evidence type="ECO:0000313" key="2">
    <source>
        <dbReference type="Proteomes" id="UP000214720"/>
    </source>
</evidence>
<accession>A0A226X016</accession>
<dbReference type="Proteomes" id="UP000214720">
    <property type="component" value="Unassembled WGS sequence"/>
</dbReference>
<evidence type="ECO:0000313" key="1">
    <source>
        <dbReference type="EMBL" id="OXC76791.1"/>
    </source>
</evidence>
<comment type="caution">
    <text evidence="1">The sequence shown here is derived from an EMBL/GenBank/DDBJ whole genome shotgun (WGS) entry which is preliminary data.</text>
</comment>